<evidence type="ECO:0000259" key="7">
    <source>
        <dbReference type="PROSITE" id="PS51296"/>
    </source>
</evidence>
<comment type="similarity">
    <text evidence="6">Belongs to the bacterial ring-hydroxylating dioxygenase ferredoxin component family.</text>
</comment>
<organism evidence="8 9">
    <name type="scientific">Trinickia terrae</name>
    <dbReference type="NCBI Taxonomy" id="2571161"/>
    <lineage>
        <taxon>Bacteria</taxon>
        <taxon>Pseudomonadati</taxon>
        <taxon>Pseudomonadota</taxon>
        <taxon>Betaproteobacteria</taxon>
        <taxon>Burkholderiales</taxon>
        <taxon>Burkholderiaceae</taxon>
        <taxon>Trinickia</taxon>
    </lineage>
</organism>
<evidence type="ECO:0000256" key="2">
    <source>
        <dbReference type="ARBA" id="ARBA00022723"/>
    </source>
</evidence>
<dbReference type="PANTHER" id="PTHR21496">
    <property type="entry name" value="FERREDOXIN-RELATED"/>
    <property type="match status" value="1"/>
</dbReference>
<feature type="domain" description="Rieske" evidence="7">
    <location>
        <begin position="8"/>
        <end position="103"/>
    </location>
</feature>
<dbReference type="PROSITE" id="PS51296">
    <property type="entry name" value="RIESKE"/>
    <property type="match status" value="1"/>
</dbReference>
<dbReference type="PANTHER" id="PTHR21496:SF0">
    <property type="entry name" value="RIESKE DOMAIN-CONTAINING PROTEIN"/>
    <property type="match status" value="1"/>
</dbReference>
<accession>A0A4U1IFA5</accession>
<dbReference type="InterPro" id="IPR036922">
    <property type="entry name" value="Rieske_2Fe-2S_sf"/>
</dbReference>
<dbReference type="Gene3D" id="2.102.10.10">
    <property type="entry name" value="Rieske [2Fe-2S] iron-sulphur domain"/>
    <property type="match status" value="1"/>
</dbReference>
<dbReference type="EMBL" id="SWJE01000001">
    <property type="protein sequence ID" value="TKC92351.1"/>
    <property type="molecule type" value="Genomic_DNA"/>
</dbReference>
<evidence type="ECO:0000313" key="8">
    <source>
        <dbReference type="EMBL" id="TKC92351.1"/>
    </source>
</evidence>
<keyword evidence="1" id="KW-0001">2Fe-2S</keyword>
<dbReference type="RefSeq" id="WP_136892132.1">
    <property type="nucleotide sequence ID" value="NZ_SWJE01000001.1"/>
</dbReference>
<evidence type="ECO:0000256" key="5">
    <source>
        <dbReference type="ARBA" id="ARBA00034078"/>
    </source>
</evidence>
<gene>
    <name evidence="8" type="ORF">FAZ69_01320</name>
</gene>
<dbReference type="Pfam" id="PF00355">
    <property type="entry name" value="Rieske"/>
    <property type="match status" value="1"/>
</dbReference>
<dbReference type="SUPFAM" id="SSF50022">
    <property type="entry name" value="ISP domain"/>
    <property type="match status" value="1"/>
</dbReference>
<dbReference type="OrthoDB" id="9800167at2"/>
<comment type="cofactor">
    <cofactor evidence="5">
        <name>[2Fe-2S] cluster</name>
        <dbReference type="ChEBI" id="CHEBI:190135"/>
    </cofactor>
</comment>
<evidence type="ECO:0000256" key="1">
    <source>
        <dbReference type="ARBA" id="ARBA00022714"/>
    </source>
</evidence>
<dbReference type="GO" id="GO:0051537">
    <property type="term" value="F:2 iron, 2 sulfur cluster binding"/>
    <property type="evidence" value="ECO:0007669"/>
    <property type="project" value="UniProtKB-KW"/>
</dbReference>
<comment type="caution">
    <text evidence="8">The sequence shown here is derived from an EMBL/GenBank/DDBJ whole genome shotgun (WGS) entry which is preliminary data.</text>
</comment>
<dbReference type="InterPro" id="IPR017941">
    <property type="entry name" value="Rieske_2Fe-2S"/>
</dbReference>
<evidence type="ECO:0000256" key="4">
    <source>
        <dbReference type="ARBA" id="ARBA00023014"/>
    </source>
</evidence>
<name>A0A4U1IFA5_9BURK</name>
<evidence type="ECO:0000256" key="6">
    <source>
        <dbReference type="ARBA" id="ARBA00038001"/>
    </source>
</evidence>
<keyword evidence="4" id="KW-0411">Iron-sulfur</keyword>
<dbReference type="AlphaFoldDB" id="A0A4U1IFA5"/>
<protein>
    <submittedName>
        <fullName evidence="8">Non-heme iron oxygenase ferredoxin subunit</fullName>
    </submittedName>
</protein>
<evidence type="ECO:0000313" key="9">
    <source>
        <dbReference type="Proteomes" id="UP000305539"/>
    </source>
</evidence>
<keyword evidence="9" id="KW-1185">Reference proteome</keyword>
<dbReference type="CDD" id="cd03528">
    <property type="entry name" value="Rieske_RO_ferredoxin"/>
    <property type="match status" value="1"/>
</dbReference>
<keyword evidence="2" id="KW-0479">Metal-binding</keyword>
<dbReference type="GO" id="GO:0046872">
    <property type="term" value="F:metal ion binding"/>
    <property type="evidence" value="ECO:0007669"/>
    <property type="project" value="UniProtKB-KW"/>
</dbReference>
<proteinExistence type="inferred from homology"/>
<reference evidence="8 9" key="1">
    <citation type="submission" date="2019-04" db="EMBL/GenBank/DDBJ databases">
        <title>Trinickia sp. 7GSK02, isolated from subtropical forest soil.</title>
        <authorList>
            <person name="Gao Z.-H."/>
            <person name="Qiu L.-H."/>
        </authorList>
    </citation>
    <scope>NUCLEOTIDE SEQUENCE [LARGE SCALE GENOMIC DNA]</scope>
    <source>
        <strain evidence="8 9">7GSK02</strain>
    </source>
</reference>
<dbReference type="Proteomes" id="UP000305539">
    <property type="component" value="Unassembled WGS sequence"/>
</dbReference>
<sequence length="111" mass="12094">MVEQREWVVACGTGDIDEEDVIRFDHGGATFAVYRIDDGFHATDGWCTHEKAHLADGIVLGNVIECPRHQGRFDIATGKPLCAPVCERLRTHPVRVEGDAVLIGVPLAGES</sequence>
<keyword evidence="3" id="KW-0408">Iron</keyword>
<evidence type="ECO:0000256" key="3">
    <source>
        <dbReference type="ARBA" id="ARBA00023004"/>
    </source>
</evidence>